<evidence type="ECO:0000313" key="5">
    <source>
        <dbReference type="Proteomes" id="UP000683507"/>
    </source>
</evidence>
<dbReference type="GO" id="GO:0016603">
    <property type="term" value="F:glutaminyl-peptide cyclotransferase activity"/>
    <property type="evidence" value="ECO:0007669"/>
    <property type="project" value="TreeGrafter"/>
</dbReference>
<evidence type="ECO:0000256" key="2">
    <source>
        <dbReference type="ARBA" id="ARBA00023315"/>
    </source>
</evidence>
<accession>A0A916NB83</accession>
<sequence length="341" mass="38128">MNKFLRSGLVLCFAGLTFLTGCKEEQDETKPEEDVVVVKDDTPKVPTPDFSADSAYYFIQKQVDFGPRVPNTPAHDSCRVWLVEQLERFNFSVIQQSGVVTTWDEQELNMTNIIGQFNKDAEERILLAAHWDTRPYADRDSVDQYKPIDGANDGASGVGVLLEIARQISLKNPGYGVDIIFFDAEDYGTFDGKVYQSVNQMLNDWCLGSQYWAKNQPIPNYDPKYGILLDMVGAKNATFPKEGVSMQYAAPKVTAIWNAAEALGYGSYFVKKLAGGITDDHTFVNNMAGIPMLDIIDMKVDNQYSSFGSFHHTHGDNMSIIDKNTLKAVGQTVLHVIYQKI</sequence>
<dbReference type="InterPro" id="IPR040234">
    <property type="entry name" value="QC/QCL"/>
</dbReference>
<organism evidence="4 5">
    <name type="scientific">Parvicella tangerina</name>
    <dbReference type="NCBI Taxonomy" id="2829795"/>
    <lineage>
        <taxon>Bacteria</taxon>
        <taxon>Pseudomonadati</taxon>
        <taxon>Bacteroidota</taxon>
        <taxon>Flavobacteriia</taxon>
        <taxon>Flavobacteriales</taxon>
        <taxon>Parvicellaceae</taxon>
        <taxon>Parvicella</taxon>
    </lineage>
</organism>
<dbReference type="RefSeq" id="WP_258542114.1">
    <property type="nucleotide sequence ID" value="NZ_OU015584.1"/>
</dbReference>
<evidence type="ECO:0000259" key="3">
    <source>
        <dbReference type="Pfam" id="PF04389"/>
    </source>
</evidence>
<dbReference type="KEGG" id="ptan:CRYO30217_01917"/>
<protein>
    <recommendedName>
        <fullName evidence="3">Peptidase M28 domain-containing protein</fullName>
    </recommendedName>
</protein>
<dbReference type="PANTHER" id="PTHR12283">
    <property type="entry name" value="GLUTAMINYL-PEPTIDE CYCLOTRANSFERASE"/>
    <property type="match status" value="1"/>
</dbReference>
<dbReference type="InterPro" id="IPR007484">
    <property type="entry name" value="Peptidase_M28"/>
</dbReference>
<name>A0A916NB83_9FLAO</name>
<dbReference type="EMBL" id="OU015584">
    <property type="protein sequence ID" value="CAG5082442.1"/>
    <property type="molecule type" value="Genomic_DNA"/>
</dbReference>
<proteinExistence type="predicted"/>
<dbReference type="Proteomes" id="UP000683507">
    <property type="component" value="Chromosome"/>
</dbReference>
<keyword evidence="1" id="KW-0808">Transferase</keyword>
<dbReference type="GO" id="GO:0008270">
    <property type="term" value="F:zinc ion binding"/>
    <property type="evidence" value="ECO:0007669"/>
    <property type="project" value="TreeGrafter"/>
</dbReference>
<gene>
    <name evidence="4" type="ORF">CRYO30217_01917</name>
</gene>
<dbReference type="PANTHER" id="PTHR12283:SF6">
    <property type="entry name" value="GLUTAMINYL-PEPTIDE CYCLOTRANSFERASE-RELATED"/>
    <property type="match status" value="1"/>
</dbReference>
<evidence type="ECO:0000313" key="4">
    <source>
        <dbReference type="EMBL" id="CAG5082442.1"/>
    </source>
</evidence>
<dbReference type="AlphaFoldDB" id="A0A916NB83"/>
<dbReference type="SUPFAM" id="SSF53187">
    <property type="entry name" value="Zn-dependent exopeptidases"/>
    <property type="match status" value="1"/>
</dbReference>
<reference evidence="4" key="1">
    <citation type="submission" date="2021-04" db="EMBL/GenBank/DDBJ databases">
        <authorList>
            <person name="Rodrigo-Torres L."/>
            <person name="Arahal R. D."/>
            <person name="Lucena T."/>
        </authorList>
    </citation>
    <scope>NUCLEOTIDE SEQUENCE</scope>
    <source>
        <strain evidence="4">AS29M-1</strain>
    </source>
</reference>
<keyword evidence="2" id="KW-0012">Acyltransferase</keyword>
<feature type="domain" description="Peptidase M28" evidence="3">
    <location>
        <begin position="112"/>
        <end position="336"/>
    </location>
</feature>
<dbReference type="Pfam" id="PF04389">
    <property type="entry name" value="Peptidase_M28"/>
    <property type="match status" value="1"/>
</dbReference>
<evidence type="ECO:0000256" key="1">
    <source>
        <dbReference type="ARBA" id="ARBA00022679"/>
    </source>
</evidence>
<keyword evidence="5" id="KW-1185">Reference proteome</keyword>
<dbReference type="Gene3D" id="3.40.630.10">
    <property type="entry name" value="Zn peptidases"/>
    <property type="match status" value="1"/>
</dbReference>